<dbReference type="PANTHER" id="PTHR47572:SF5">
    <property type="entry name" value="BLR2277 PROTEIN"/>
    <property type="match status" value="1"/>
</dbReference>
<keyword evidence="3" id="KW-1185">Reference proteome</keyword>
<evidence type="ECO:0000259" key="1">
    <source>
        <dbReference type="Pfam" id="PF08450"/>
    </source>
</evidence>
<feature type="domain" description="SMP-30/Gluconolactonase/LRE-like region" evidence="1">
    <location>
        <begin position="16"/>
        <end position="328"/>
    </location>
</feature>
<dbReference type="PANTHER" id="PTHR47572">
    <property type="entry name" value="LIPOPROTEIN-RELATED"/>
    <property type="match status" value="1"/>
</dbReference>
<dbReference type="RefSeq" id="WP_088651223.1">
    <property type="nucleotide sequence ID" value="NZ_AQQR01000008.1"/>
</dbReference>
<comment type="caution">
    <text evidence="2">The sequence shown here is derived from an EMBL/GenBank/DDBJ whole genome shotgun (WGS) entry which is preliminary data.</text>
</comment>
<dbReference type="InterPro" id="IPR011042">
    <property type="entry name" value="6-blade_b-propeller_TolB-like"/>
</dbReference>
<dbReference type="InterPro" id="IPR051262">
    <property type="entry name" value="SMP-30/CGR1_Lactonase"/>
</dbReference>
<dbReference type="EMBL" id="AQQR01000008">
    <property type="protein sequence ID" value="OWU71635.1"/>
    <property type="molecule type" value="Genomic_DNA"/>
</dbReference>
<dbReference type="InterPro" id="IPR013658">
    <property type="entry name" value="SGL"/>
</dbReference>
<dbReference type="OrthoDB" id="30052at2"/>
<dbReference type="Proteomes" id="UP000215377">
    <property type="component" value="Unassembled WGS sequence"/>
</dbReference>
<dbReference type="Pfam" id="PF08450">
    <property type="entry name" value="SGL"/>
    <property type="match status" value="1"/>
</dbReference>
<gene>
    <name evidence="2" type="ORF">ATO3_17640</name>
</gene>
<sequence>MTYDLQLDAIAGDFGFPEGPVAMNDGTLLFVDIEGKKLVRINDQGECLLEIDLPGGPNGVAIGPDGAAYVCNNGGIYSFVHYPPGTDMFKVPFPDRSSYLGGRIQRVDLETKEVTDLYTSPADLSDPAPHGVHLLAPDDIVFDSQGGFWFTDSGFEDSYQPADAKKGTPERPAMHHYGALFYATIDGQSLTRIATVPMANGVGLSPDESKLYVSDTLAGRLWEMDIEAPGKVKARDDGAPGRLVLSLPPVAGRPQWLDSLKVEASGKVCIGTLFNGGVTVVDPADGSYEHVPVPSAYSDEKGTPIPELFVTNLCFGGEDMMDVWITASSAGKIFKGGWPRRGLKLAFTA</sequence>
<evidence type="ECO:0000313" key="2">
    <source>
        <dbReference type="EMBL" id="OWU71635.1"/>
    </source>
</evidence>
<dbReference type="Gene3D" id="2.120.10.30">
    <property type="entry name" value="TolB, C-terminal domain"/>
    <property type="match status" value="1"/>
</dbReference>
<protein>
    <recommendedName>
        <fullName evidence="1">SMP-30/Gluconolactonase/LRE-like region domain-containing protein</fullName>
    </recommendedName>
</protein>
<proteinExistence type="predicted"/>
<accession>A0A225NF84</accession>
<dbReference type="SUPFAM" id="SSF63829">
    <property type="entry name" value="Calcium-dependent phosphotriesterase"/>
    <property type="match status" value="1"/>
</dbReference>
<evidence type="ECO:0000313" key="3">
    <source>
        <dbReference type="Proteomes" id="UP000215377"/>
    </source>
</evidence>
<dbReference type="AlphaFoldDB" id="A0A225NF84"/>
<reference evidence="2 3" key="1">
    <citation type="submission" date="2013-04" db="EMBL/GenBank/DDBJ databases">
        <title>Oceanicola sp. 22II1-22F33 Genome Sequencing.</title>
        <authorList>
            <person name="Lai Q."/>
            <person name="Li G."/>
            <person name="Shao Z."/>
        </authorList>
    </citation>
    <scope>NUCLEOTIDE SEQUENCE [LARGE SCALE GENOMIC DNA]</scope>
    <source>
        <strain evidence="2 3">22II1-22F33</strain>
    </source>
</reference>
<name>A0A225NF84_9RHOB</name>
<organism evidence="2 3">
    <name type="scientific">Marinibacterium profundimaris</name>
    <dbReference type="NCBI Taxonomy" id="1679460"/>
    <lineage>
        <taxon>Bacteria</taxon>
        <taxon>Pseudomonadati</taxon>
        <taxon>Pseudomonadota</taxon>
        <taxon>Alphaproteobacteria</taxon>
        <taxon>Rhodobacterales</taxon>
        <taxon>Paracoccaceae</taxon>
        <taxon>Marinibacterium</taxon>
    </lineage>
</organism>